<evidence type="ECO:0000313" key="2">
    <source>
        <dbReference type="EMBL" id="RAM01145.1"/>
    </source>
</evidence>
<evidence type="ECO:0000313" key="3">
    <source>
        <dbReference type="Proteomes" id="UP000248798"/>
    </source>
</evidence>
<dbReference type="Proteomes" id="UP000248798">
    <property type="component" value="Unassembled WGS sequence"/>
</dbReference>
<dbReference type="EMBL" id="CP036313">
    <property type="protein sequence ID" value="QBH13630.1"/>
    <property type="molecule type" value="Genomic_DNA"/>
</dbReference>
<dbReference type="NCBIfam" id="TIGR02574">
    <property type="entry name" value="stabl_TIGR02574"/>
    <property type="match status" value="1"/>
</dbReference>
<dbReference type="AlphaFoldDB" id="A0A328FDM0"/>
<reference evidence="2 3" key="1">
    <citation type="submission" date="2018-06" db="EMBL/GenBank/DDBJ databases">
        <title>Complete Genome Sequence of Desulfobacter hydrogenophilus (DSM3380).</title>
        <authorList>
            <person name="Marietou A."/>
            <person name="Schreiber L."/>
            <person name="Marshall I."/>
            <person name="Jorgensen B."/>
        </authorList>
    </citation>
    <scope>NUCLEOTIDE SEQUENCE [LARGE SCALE GENOMIC DNA]</scope>
    <source>
        <strain evidence="2 3">DSM 3380</strain>
    </source>
</reference>
<organism evidence="2 3">
    <name type="scientific">Desulfobacter hydrogenophilus</name>
    <dbReference type="NCBI Taxonomy" id="2291"/>
    <lineage>
        <taxon>Bacteria</taxon>
        <taxon>Pseudomonadati</taxon>
        <taxon>Thermodesulfobacteriota</taxon>
        <taxon>Desulfobacteria</taxon>
        <taxon>Desulfobacterales</taxon>
        <taxon>Desulfobacteraceae</taxon>
        <taxon>Desulfobacter</taxon>
    </lineage>
</organism>
<evidence type="ECO:0000313" key="4">
    <source>
        <dbReference type="Proteomes" id="UP000293902"/>
    </source>
</evidence>
<evidence type="ECO:0000313" key="1">
    <source>
        <dbReference type="EMBL" id="QBH13630.1"/>
    </source>
</evidence>
<proteinExistence type="predicted"/>
<dbReference type="RefSeq" id="WP_111958166.1">
    <property type="nucleotide sequence ID" value="NZ_CP036313.1"/>
</dbReference>
<name>A0A328FDM0_9BACT</name>
<dbReference type="EMBL" id="QLNI01000031">
    <property type="protein sequence ID" value="RAM01145.1"/>
    <property type="molecule type" value="Genomic_DNA"/>
</dbReference>
<keyword evidence="4" id="KW-1185">Reference proteome</keyword>
<sequence length="77" mass="9014">MECISEKIYEQAINLPVDERLILIDKLLISTNLPIQKDIDQAWSDEVERRCQALDRGEAKLIPGDEVFKKIRKRFSK</sequence>
<dbReference type="Pfam" id="PF09720">
    <property type="entry name" value="Unstab_antitox"/>
    <property type="match status" value="1"/>
</dbReference>
<gene>
    <name evidence="2" type="ORF">DO021_15145</name>
    <name evidence="1" type="ORF">EYB58_12260</name>
</gene>
<dbReference type="Proteomes" id="UP000293902">
    <property type="component" value="Chromosome"/>
</dbReference>
<dbReference type="InterPro" id="IPR013406">
    <property type="entry name" value="CHP02574_addiction_mod"/>
</dbReference>
<protein>
    <submittedName>
        <fullName evidence="2">Addiction module antitoxin RelB</fullName>
    </submittedName>
</protein>
<dbReference type="OrthoDB" id="1525098at2"/>
<accession>A0A328FDM0</accession>
<reference evidence="1 4" key="2">
    <citation type="submission" date="2019-02" db="EMBL/GenBank/DDBJ databases">
        <title>Complete genome sequence of Desulfobacter hydrogenophilus AcRS1.</title>
        <authorList>
            <person name="Marietou A."/>
            <person name="Lund M.B."/>
            <person name="Marshall I.P.G."/>
            <person name="Schreiber L."/>
            <person name="Jorgensen B."/>
        </authorList>
    </citation>
    <scope>NUCLEOTIDE SEQUENCE [LARGE SCALE GENOMIC DNA]</scope>
    <source>
        <strain evidence="1 4">AcRS1</strain>
    </source>
</reference>